<comment type="caution">
    <text evidence="8">The sequence shown here is derived from an EMBL/GenBank/DDBJ whole genome shotgun (WGS) entry which is preliminary data.</text>
</comment>
<accession>A0A919SJW4</accession>
<dbReference type="InterPro" id="IPR039425">
    <property type="entry name" value="RNA_pol_sigma-70-like"/>
</dbReference>
<dbReference type="InterPro" id="IPR013325">
    <property type="entry name" value="RNA_pol_sigma_r2"/>
</dbReference>
<feature type="domain" description="RNA polymerase sigma-70 region 2" evidence="6">
    <location>
        <begin position="25"/>
        <end position="88"/>
    </location>
</feature>
<dbReference type="PANTHER" id="PTHR43133">
    <property type="entry name" value="RNA POLYMERASE ECF-TYPE SIGMA FACTO"/>
    <property type="match status" value="1"/>
</dbReference>
<evidence type="ECO:0000313" key="9">
    <source>
        <dbReference type="Proteomes" id="UP000680865"/>
    </source>
</evidence>
<dbReference type="GO" id="GO:0003677">
    <property type="term" value="F:DNA binding"/>
    <property type="evidence" value="ECO:0007669"/>
    <property type="project" value="UniProtKB-KW"/>
</dbReference>
<comment type="similarity">
    <text evidence="1">Belongs to the sigma-70 factor family. ECF subfamily.</text>
</comment>
<keyword evidence="2" id="KW-0805">Transcription regulation</keyword>
<keyword evidence="3" id="KW-0731">Sigma factor</keyword>
<feature type="domain" description="RNA polymerase sigma factor 70 region 4 type 2" evidence="7">
    <location>
        <begin position="114"/>
        <end position="165"/>
    </location>
</feature>
<keyword evidence="5" id="KW-0804">Transcription</keyword>
<dbReference type="CDD" id="cd06171">
    <property type="entry name" value="Sigma70_r4"/>
    <property type="match status" value="1"/>
</dbReference>
<dbReference type="InterPro" id="IPR013324">
    <property type="entry name" value="RNA_pol_sigma_r3/r4-like"/>
</dbReference>
<gene>
    <name evidence="8" type="ORF">Aco04nite_34610</name>
</gene>
<dbReference type="Pfam" id="PF08281">
    <property type="entry name" value="Sigma70_r4_2"/>
    <property type="match status" value="1"/>
</dbReference>
<evidence type="ECO:0000259" key="6">
    <source>
        <dbReference type="Pfam" id="PF04542"/>
    </source>
</evidence>
<proteinExistence type="inferred from homology"/>
<dbReference type="NCBIfam" id="TIGR02937">
    <property type="entry name" value="sigma70-ECF"/>
    <property type="match status" value="1"/>
</dbReference>
<dbReference type="InterPro" id="IPR036388">
    <property type="entry name" value="WH-like_DNA-bd_sf"/>
</dbReference>
<dbReference type="EMBL" id="BOQP01000017">
    <property type="protein sequence ID" value="GIM73310.1"/>
    <property type="molecule type" value="Genomic_DNA"/>
</dbReference>
<dbReference type="InterPro" id="IPR007627">
    <property type="entry name" value="RNA_pol_sigma70_r2"/>
</dbReference>
<evidence type="ECO:0000256" key="2">
    <source>
        <dbReference type="ARBA" id="ARBA00023015"/>
    </source>
</evidence>
<dbReference type="SUPFAM" id="SSF88946">
    <property type="entry name" value="Sigma2 domain of RNA polymerase sigma factors"/>
    <property type="match status" value="1"/>
</dbReference>
<evidence type="ECO:0000313" key="8">
    <source>
        <dbReference type="EMBL" id="GIM73310.1"/>
    </source>
</evidence>
<sequence>MRPEPGPAVRLRAVVGGRGEFDAFYLAWYGRITAQVYAYLGDRGDAEDVTQEAFVRAWQRWGDVSAYEDPVSWVRRVAWNLATSRLRRITTAAKVMRRQPPPGVVPGMNPDHVLLVAALRKLPERQRRVIVMHHIADVPVADIAHELGVPTGTVAAWLHRGRAKLAEDLGPRWEVPS</sequence>
<evidence type="ECO:0000256" key="1">
    <source>
        <dbReference type="ARBA" id="ARBA00010641"/>
    </source>
</evidence>
<name>A0A919SJW4_9ACTN</name>
<dbReference type="Gene3D" id="1.10.1740.10">
    <property type="match status" value="1"/>
</dbReference>
<dbReference type="GO" id="GO:0006352">
    <property type="term" value="P:DNA-templated transcription initiation"/>
    <property type="evidence" value="ECO:0007669"/>
    <property type="project" value="InterPro"/>
</dbReference>
<evidence type="ECO:0000256" key="3">
    <source>
        <dbReference type="ARBA" id="ARBA00023082"/>
    </source>
</evidence>
<dbReference type="SUPFAM" id="SSF88659">
    <property type="entry name" value="Sigma3 and sigma4 domains of RNA polymerase sigma factors"/>
    <property type="match status" value="1"/>
</dbReference>
<dbReference type="Proteomes" id="UP000680865">
    <property type="component" value="Unassembled WGS sequence"/>
</dbReference>
<dbReference type="GO" id="GO:0016987">
    <property type="term" value="F:sigma factor activity"/>
    <property type="evidence" value="ECO:0007669"/>
    <property type="project" value="UniProtKB-KW"/>
</dbReference>
<keyword evidence="4" id="KW-0238">DNA-binding</keyword>
<evidence type="ECO:0000259" key="7">
    <source>
        <dbReference type="Pfam" id="PF08281"/>
    </source>
</evidence>
<dbReference type="AlphaFoldDB" id="A0A919SJW4"/>
<protein>
    <submittedName>
        <fullName evidence="8">RNA polymerase sigma24 factor</fullName>
    </submittedName>
</protein>
<dbReference type="InterPro" id="IPR014325">
    <property type="entry name" value="RNA_pol_sigma-E_actinobac"/>
</dbReference>
<organism evidence="8 9">
    <name type="scientific">Winogradskya consettensis</name>
    <dbReference type="NCBI Taxonomy" id="113560"/>
    <lineage>
        <taxon>Bacteria</taxon>
        <taxon>Bacillati</taxon>
        <taxon>Actinomycetota</taxon>
        <taxon>Actinomycetes</taxon>
        <taxon>Micromonosporales</taxon>
        <taxon>Micromonosporaceae</taxon>
        <taxon>Winogradskya</taxon>
    </lineage>
</organism>
<dbReference type="PANTHER" id="PTHR43133:SF50">
    <property type="entry name" value="ECF RNA POLYMERASE SIGMA FACTOR SIGM"/>
    <property type="match status" value="1"/>
</dbReference>
<dbReference type="Pfam" id="PF04542">
    <property type="entry name" value="Sigma70_r2"/>
    <property type="match status" value="1"/>
</dbReference>
<dbReference type="Gene3D" id="1.10.10.10">
    <property type="entry name" value="Winged helix-like DNA-binding domain superfamily/Winged helix DNA-binding domain"/>
    <property type="match status" value="1"/>
</dbReference>
<evidence type="ECO:0000256" key="4">
    <source>
        <dbReference type="ARBA" id="ARBA00023125"/>
    </source>
</evidence>
<dbReference type="InterPro" id="IPR013249">
    <property type="entry name" value="RNA_pol_sigma70_r4_t2"/>
</dbReference>
<keyword evidence="9" id="KW-1185">Reference proteome</keyword>
<dbReference type="InterPro" id="IPR014284">
    <property type="entry name" value="RNA_pol_sigma-70_dom"/>
</dbReference>
<evidence type="ECO:0000256" key="5">
    <source>
        <dbReference type="ARBA" id="ARBA00023163"/>
    </source>
</evidence>
<dbReference type="RefSeq" id="WP_244876066.1">
    <property type="nucleotide sequence ID" value="NZ_BAAATW010000023.1"/>
</dbReference>
<dbReference type="NCBIfam" id="TIGR02983">
    <property type="entry name" value="SigE-fam_strep"/>
    <property type="match status" value="1"/>
</dbReference>
<reference evidence="8" key="1">
    <citation type="submission" date="2021-03" db="EMBL/GenBank/DDBJ databases">
        <title>Whole genome shotgun sequence of Actinoplanes consettensis NBRC 14913.</title>
        <authorList>
            <person name="Komaki H."/>
            <person name="Tamura T."/>
        </authorList>
    </citation>
    <scope>NUCLEOTIDE SEQUENCE</scope>
    <source>
        <strain evidence="8">NBRC 14913</strain>
    </source>
</reference>